<name>A0A0C2XBL3_AMAMK</name>
<keyword evidence="2" id="KW-1185">Reference proteome</keyword>
<gene>
    <name evidence="1" type="ORF">M378DRAFT_161092</name>
</gene>
<sequence>MAQISPITAFTDGIITETNFISRTLSHSITGAITNVNKELSAFPAALDDHLMTRMRQVAQEIVDEVTRRVDVRSRREEENVHRRFFNAHAQPNRYLHLHPHAETGLPVVLPHQGYWADSVTSQKVYDAHGEQINELIHLLGLTRLVAEYGLTGDEERRTYIQLHLGIRIIQPAI</sequence>
<dbReference type="InParanoid" id="A0A0C2XBL3"/>
<dbReference type="Proteomes" id="UP000054549">
    <property type="component" value="Unassembled WGS sequence"/>
</dbReference>
<dbReference type="AlphaFoldDB" id="A0A0C2XBL3"/>
<organism evidence="1 2">
    <name type="scientific">Amanita muscaria (strain Koide BX008)</name>
    <dbReference type="NCBI Taxonomy" id="946122"/>
    <lineage>
        <taxon>Eukaryota</taxon>
        <taxon>Fungi</taxon>
        <taxon>Dikarya</taxon>
        <taxon>Basidiomycota</taxon>
        <taxon>Agaricomycotina</taxon>
        <taxon>Agaricomycetes</taxon>
        <taxon>Agaricomycetidae</taxon>
        <taxon>Agaricales</taxon>
        <taxon>Pluteineae</taxon>
        <taxon>Amanitaceae</taxon>
        <taxon>Amanita</taxon>
    </lineage>
</organism>
<proteinExistence type="predicted"/>
<protein>
    <submittedName>
        <fullName evidence="1">Uncharacterized protein</fullName>
    </submittedName>
</protein>
<evidence type="ECO:0000313" key="2">
    <source>
        <dbReference type="Proteomes" id="UP000054549"/>
    </source>
</evidence>
<evidence type="ECO:0000313" key="1">
    <source>
        <dbReference type="EMBL" id="KIL66228.1"/>
    </source>
</evidence>
<dbReference type="HOGENOM" id="CLU_1539619_0_0_1"/>
<dbReference type="EMBL" id="KN818237">
    <property type="protein sequence ID" value="KIL66228.1"/>
    <property type="molecule type" value="Genomic_DNA"/>
</dbReference>
<accession>A0A0C2XBL3</accession>
<dbReference type="OrthoDB" id="3110547at2759"/>
<reference evidence="1 2" key="1">
    <citation type="submission" date="2014-04" db="EMBL/GenBank/DDBJ databases">
        <title>Evolutionary Origins and Diversification of the Mycorrhizal Mutualists.</title>
        <authorList>
            <consortium name="DOE Joint Genome Institute"/>
            <consortium name="Mycorrhizal Genomics Consortium"/>
            <person name="Kohler A."/>
            <person name="Kuo A."/>
            <person name="Nagy L.G."/>
            <person name="Floudas D."/>
            <person name="Copeland A."/>
            <person name="Barry K.W."/>
            <person name="Cichocki N."/>
            <person name="Veneault-Fourrey C."/>
            <person name="LaButti K."/>
            <person name="Lindquist E.A."/>
            <person name="Lipzen A."/>
            <person name="Lundell T."/>
            <person name="Morin E."/>
            <person name="Murat C."/>
            <person name="Riley R."/>
            <person name="Ohm R."/>
            <person name="Sun H."/>
            <person name="Tunlid A."/>
            <person name="Henrissat B."/>
            <person name="Grigoriev I.V."/>
            <person name="Hibbett D.S."/>
            <person name="Martin F."/>
        </authorList>
    </citation>
    <scope>NUCLEOTIDE SEQUENCE [LARGE SCALE GENOMIC DNA]</scope>
    <source>
        <strain evidence="1 2">Koide BX008</strain>
    </source>
</reference>